<feature type="transmembrane region" description="Helical" evidence="2">
    <location>
        <begin position="342"/>
        <end position="364"/>
    </location>
</feature>
<feature type="compositionally biased region" description="Low complexity" evidence="1">
    <location>
        <begin position="184"/>
        <end position="205"/>
    </location>
</feature>
<dbReference type="EMBL" id="FOAG01000001">
    <property type="protein sequence ID" value="SEK38966.1"/>
    <property type="molecule type" value="Genomic_DNA"/>
</dbReference>
<sequence length="758" mass="79019">MKPNFALSLSFEGIGLLHRAGSAGWHLVGEVALDATDLAGDLASLRNKAAALDPAGLASKLIIPEEQIRYLDLVAGDASAGDIATLVADALDGATPYALDELAYDWVQTGAHVQVAAVARETLQEAESFAREHRFNPVSFVARPAPERFAGEPFFGPATGAQGVERDTGPVRIIDRAPPPPAKPASEPAVIAAAAPDQAKAQAEPAPKETQHSPLPSFSSIRAERGASPSESAPRLAGAARFTPLTSDIRTPDLPRPGGNPILTGAADPALTDLAIASLAPDPVTDRGASRKPAPPRMRGTEPAGPARPAAATTAVSPADEAQRLTIFGAREAPGARGRPRFLGLILTAILLLFLVGVAAWAAIFTDSGLARLFRAPEPQIAITPDLPDPVRPVTEPALPDVAPPAPDAVPASEPEPEPRELTPDEALARYAATGIWQIAPAPPEVPDLTSLDEFYQTSIDEAVQFQDALALPPARDMRMDARPETPASPAPAGTVFAFDERGLVQATPEGALTPDGVRVQAGPPPVTPPQMPVRAVSLPSTEQTVETLAEVQRIGAVRPRTRPDDLIEQGERGALAGRTRSELAALRPRPRPASVIAAAQAVETDADAVAAALAEAVAAPATSATPQAVAASLKPRVRPGNLARAVQRSVAVAPDDPIEDDEPEVVATARSAPNIPSTASVARAATDSNAINLRNVNLIGVYGTPGNRRALIRLANGRYEKVKVGDRIDGGQVLAIGDSELHYKKRGRDVVLRMPKG</sequence>
<accession>A0A1H7GLC8</accession>
<feature type="compositionally biased region" description="Basic and acidic residues" evidence="1">
    <location>
        <begin position="164"/>
        <end position="175"/>
    </location>
</feature>
<evidence type="ECO:0000313" key="3">
    <source>
        <dbReference type="EMBL" id="SEK38966.1"/>
    </source>
</evidence>
<feature type="region of interest" description="Disordered" evidence="1">
    <location>
        <begin position="278"/>
        <end position="318"/>
    </location>
</feature>
<feature type="region of interest" description="Disordered" evidence="1">
    <location>
        <begin position="155"/>
        <end position="266"/>
    </location>
</feature>
<dbReference type="AlphaFoldDB" id="A0A1H7GLC8"/>
<keyword evidence="4" id="KW-1185">Reference proteome</keyword>
<proteinExistence type="predicted"/>
<evidence type="ECO:0008006" key="5">
    <source>
        <dbReference type="Google" id="ProtNLM"/>
    </source>
</evidence>
<dbReference type="RefSeq" id="WP_093031020.1">
    <property type="nucleotide sequence ID" value="NZ_FOAG01000001.1"/>
</dbReference>
<keyword evidence="2" id="KW-1133">Transmembrane helix</keyword>
<gene>
    <name evidence="3" type="ORF">SAMN05443999_101336</name>
</gene>
<reference evidence="3 4" key="1">
    <citation type="submission" date="2016-10" db="EMBL/GenBank/DDBJ databases">
        <authorList>
            <person name="de Groot N.N."/>
        </authorList>
    </citation>
    <scope>NUCLEOTIDE SEQUENCE [LARGE SCALE GENOMIC DNA]</scope>
    <source>
        <strain evidence="3 4">DSM 100674</strain>
    </source>
</reference>
<dbReference type="STRING" id="1287727.SAMN05443999_101336"/>
<keyword evidence="2" id="KW-0812">Transmembrane</keyword>
<protein>
    <recommendedName>
        <fullName evidence="5">Type IV pilus biogenesis protein PilP</fullName>
    </recommendedName>
</protein>
<name>A0A1H7GLC8_9RHOB</name>
<evidence type="ECO:0000256" key="1">
    <source>
        <dbReference type="SAM" id="MobiDB-lite"/>
    </source>
</evidence>
<dbReference type="Proteomes" id="UP000199582">
    <property type="component" value="Unassembled WGS sequence"/>
</dbReference>
<dbReference type="OrthoDB" id="7870459at2"/>
<keyword evidence="2" id="KW-0472">Membrane</keyword>
<evidence type="ECO:0000313" key="4">
    <source>
        <dbReference type="Proteomes" id="UP000199582"/>
    </source>
</evidence>
<feature type="compositionally biased region" description="Low complexity" evidence="1">
    <location>
        <begin position="303"/>
        <end position="318"/>
    </location>
</feature>
<organism evidence="3 4">
    <name type="scientific">Roseovarius azorensis</name>
    <dbReference type="NCBI Taxonomy" id="1287727"/>
    <lineage>
        <taxon>Bacteria</taxon>
        <taxon>Pseudomonadati</taxon>
        <taxon>Pseudomonadota</taxon>
        <taxon>Alphaproteobacteria</taxon>
        <taxon>Rhodobacterales</taxon>
        <taxon>Roseobacteraceae</taxon>
        <taxon>Roseovarius</taxon>
    </lineage>
</organism>
<evidence type="ECO:0000256" key="2">
    <source>
        <dbReference type="SAM" id="Phobius"/>
    </source>
</evidence>
<feature type="region of interest" description="Disordered" evidence="1">
    <location>
        <begin position="384"/>
        <end position="421"/>
    </location>
</feature>